<dbReference type="GO" id="GO:0045947">
    <property type="term" value="P:negative regulation of translational initiation"/>
    <property type="evidence" value="ECO:0007669"/>
    <property type="project" value="InterPro"/>
</dbReference>
<protein>
    <recommendedName>
        <fullName evidence="4">K Homology domain-containing protein</fullName>
    </recommendedName>
</protein>
<gene>
    <name evidence="2" type="primary">107365535</name>
</gene>
<dbReference type="GO" id="GO:0003743">
    <property type="term" value="F:translation initiation factor activity"/>
    <property type="evidence" value="ECO:0007669"/>
    <property type="project" value="TreeGrafter"/>
</dbReference>
<dbReference type="HOGENOM" id="CLU_029657_0_0_1"/>
<dbReference type="GO" id="GO:0034518">
    <property type="term" value="C:RNA cap binding complex"/>
    <property type="evidence" value="ECO:0007669"/>
    <property type="project" value="TreeGrafter"/>
</dbReference>
<evidence type="ECO:0000313" key="2">
    <source>
        <dbReference type="EnsemblMetazoa" id="tetur01g12170.1"/>
    </source>
</evidence>
<sequence length="518" mass="57053">MATTKTIGKKPKLLSFEPSRLVMFRNLISKVDQDSPMVNNIITSDTQPRNGESTFKISTCESSSKLDARQILTQEITLTSKAPLKILEMLEVASNNDSVDAGLVTEVCKYLKNKGKDLDRGNYKEALNHYFNTIRNLSRNTNLDPSSRTKLLEVVELRAGNWGTTDDHAAFYDKKKMPLSNSQRVNQPTHVNLTTSTSSPIIPSNGSQSSQESDDTVIAPLSSEDIIKNSGKFQKPVKVPGKNFLKDEFVIKNSDSGKVNPGAKDRLLQITGPDESSINKAKYYIEDTIKRNASPIPCDQQTQTNQLNQTRNITSASSPAVNKLLSNEEPNTPHMQTISIGNDIVIIASSVPKLALEARTVLEDHFLFKKSSGSSKNESREPSESSDSDLSVIQLKPLNSSNGNLTKVTKNDEWGNLGTSSFVQKQANKDSTKENIYQKSASHGSLATGNRIQSIPMNRKDALNGKKIVYDRDFLLKCSKSKICKIPPDDVKIAAQQIPDIARKPRQTRANSVESAVA</sequence>
<dbReference type="AlphaFoldDB" id="T1JSY4"/>
<feature type="compositionally biased region" description="Polar residues" evidence="1">
    <location>
        <begin position="397"/>
        <end position="408"/>
    </location>
</feature>
<dbReference type="OrthoDB" id="6357832at2759"/>
<dbReference type="Proteomes" id="UP000015104">
    <property type="component" value="Unassembled WGS sequence"/>
</dbReference>
<keyword evidence="3" id="KW-1185">Reference proteome</keyword>
<evidence type="ECO:0000313" key="3">
    <source>
        <dbReference type="Proteomes" id="UP000015104"/>
    </source>
</evidence>
<proteinExistence type="predicted"/>
<dbReference type="GO" id="GO:0005737">
    <property type="term" value="C:cytoplasm"/>
    <property type="evidence" value="ECO:0007669"/>
    <property type="project" value="TreeGrafter"/>
</dbReference>
<dbReference type="InterPro" id="IPR016024">
    <property type="entry name" value="ARM-type_fold"/>
</dbReference>
<dbReference type="eggNOG" id="ENOG502QRYP">
    <property type="taxonomic scope" value="Eukaryota"/>
</dbReference>
<dbReference type="SUPFAM" id="SSF48371">
    <property type="entry name" value="ARM repeat"/>
    <property type="match status" value="1"/>
</dbReference>
<dbReference type="EMBL" id="CAEY01000468">
    <property type="status" value="NOT_ANNOTATED_CDS"/>
    <property type="molecule type" value="Genomic_DNA"/>
</dbReference>
<dbReference type="GO" id="GO:0008190">
    <property type="term" value="F:eukaryotic initiation factor 4E binding"/>
    <property type="evidence" value="ECO:0007669"/>
    <property type="project" value="InterPro"/>
</dbReference>
<evidence type="ECO:0000256" key="1">
    <source>
        <dbReference type="SAM" id="MobiDB-lite"/>
    </source>
</evidence>
<dbReference type="GO" id="GO:0045727">
    <property type="term" value="P:positive regulation of translation"/>
    <property type="evidence" value="ECO:0007669"/>
    <property type="project" value="InterPro"/>
</dbReference>
<feature type="region of interest" description="Disordered" evidence="1">
    <location>
        <begin position="371"/>
        <end position="411"/>
    </location>
</feature>
<dbReference type="Gene3D" id="1.25.40.180">
    <property type="match status" value="1"/>
</dbReference>
<feature type="compositionally biased region" description="Low complexity" evidence="1">
    <location>
        <begin position="194"/>
        <end position="204"/>
    </location>
</feature>
<dbReference type="InterPro" id="IPR040160">
    <property type="entry name" value="Mxt"/>
</dbReference>
<reference evidence="3" key="1">
    <citation type="submission" date="2011-08" db="EMBL/GenBank/DDBJ databases">
        <authorList>
            <person name="Rombauts S."/>
        </authorList>
    </citation>
    <scope>NUCLEOTIDE SEQUENCE</scope>
    <source>
        <strain evidence="3">London</strain>
    </source>
</reference>
<organism evidence="2 3">
    <name type="scientific">Tetranychus urticae</name>
    <name type="common">Two-spotted spider mite</name>
    <dbReference type="NCBI Taxonomy" id="32264"/>
    <lineage>
        <taxon>Eukaryota</taxon>
        <taxon>Metazoa</taxon>
        <taxon>Ecdysozoa</taxon>
        <taxon>Arthropoda</taxon>
        <taxon>Chelicerata</taxon>
        <taxon>Arachnida</taxon>
        <taxon>Acari</taxon>
        <taxon>Acariformes</taxon>
        <taxon>Trombidiformes</taxon>
        <taxon>Prostigmata</taxon>
        <taxon>Eleutherengona</taxon>
        <taxon>Raphignathae</taxon>
        <taxon>Tetranychoidea</taxon>
        <taxon>Tetranychidae</taxon>
        <taxon>Tetranychus</taxon>
    </lineage>
</organism>
<reference evidence="2" key="2">
    <citation type="submission" date="2015-06" db="UniProtKB">
        <authorList>
            <consortium name="EnsemblMetazoa"/>
        </authorList>
    </citation>
    <scope>IDENTIFICATION</scope>
</reference>
<evidence type="ECO:0008006" key="4">
    <source>
        <dbReference type="Google" id="ProtNLM"/>
    </source>
</evidence>
<dbReference type="STRING" id="32264.T1JSY4"/>
<dbReference type="GO" id="GO:1901190">
    <property type="term" value="P:regulation of formation of translation initiation ternary complex"/>
    <property type="evidence" value="ECO:0007669"/>
    <property type="project" value="TreeGrafter"/>
</dbReference>
<name>T1JSY4_TETUR</name>
<dbReference type="PANTHER" id="PTHR20849:SF2">
    <property type="entry name" value="EUKARYOTIC TRANSLATION INITIATION FACTOR 4E-BINDING PROTEIN MEXTLI"/>
    <property type="match status" value="1"/>
</dbReference>
<dbReference type="PANTHER" id="PTHR20849">
    <property type="entry name" value="EUKARYOTIC TRANSLATION INITIATION FACTOR 4E-BINDING PROTEIN MEXTLI"/>
    <property type="match status" value="1"/>
</dbReference>
<feature type="region of interest" description="Disordered" evidence="1">
    <location>
        <begin position="190"/>
        <end position="216"/>
    </location>
</feature>
<dbReference type="EnsemblMetazoa" id="tetur01g12170.1">
    <property type="protein sequence ID" value="tetur01g12170.1"/>
    <property type="gene ID" value="tetur01g12170"/>
</dbReference>
<dbReference type="Pfam" id="PF05456">
    <property type="entry name" value="eIF_4EBP"/>
    <property type="match status" value="1"/>
</dbReference>
<accession>T1JSY4</accession>
<dbReference type="InterPro" id="IPR008606">
    <property type="entry name" value="EIF4EBP"/>
</dbReference>